<dbReference type="AlphaFoldDB" id="A0A645J030"/>
<protein>
    <submittedName>
        <fullName evidence="1">Uncharacterized protein</fullName>
    </submittedName>
</protein>
<comment type="caution">
    <text evidence="1">The sequence shown here is derived from an EMBL/GenBank/DDBJ whole genome shotgun (WGS) entry which is preliminary data.</text>
</comment>
<name>A0A645J030_9ZZZZ</name>
<organism evidence="1">
    <name type="scientific">bioreactor metagenome</name>
    <dbReference type="NCBI Taxonomy" id="1076179"/>
    <lineage>
        <taxon>unclassified sequences</taxon>
        <taxon>metagenomes</taxon>
        <taxon>ecological metagenomes</taxon>
    </lineage>
</organism>
<reference evidence="1" key="1">
    <citation type="submission" date="2019-08" db="EMBL/GenBank/DDBJ databases">
        <authorList>
            <person name="Kucharzyk K."/>
            <person name="Murdoch R.W."/>
            <person name="Higgins S."/>
            <person name="Loffler F."/>
        </authorList>
    </citation>
    <scope>NUCLEOTIDE SEQUENCE</scope>
</reference>
<gene>
    <name evidence="1" type="ORF">SDC9_204624</name>
</gene>
<proteinExistence type="predicted"/>
<evidence type="ECO:0000313" key="1">
    <source>
        <dbReference type="EMBL" id="MPN56931.1"/>
    </source>
</evidence>
<accession>A0A645J030</accession>
<sequence>MPTLKTKMRYQIMVILTKNRNAEHAGFFDHFSCAGSFVDAYTAAQRRVCNLNEAVRGHTVNFVPVL</sequence>
<dbReference type="EMBL" id="VSSQ01127862">
    <property type="protein sequence ID" value="MPN56931.1"/>
    <property type="molecule type" value="Genomic_DNA"/>
</dbReference>